<feature type="transmembrane region" description="Helical" evidence="2">
    <location>
        <begin position="32"/>
        <end position="51"/>
    </location>
</feature>
<comment type="caution">
    <text evidence="3">The sequence shown here is derived from an EMBL/GenBank/DDBJ whole genome shotgun (WGS) entry which is preliminary data.</text>
</comment>
<feature type="compositionally biased region" description="Low complexity" evidence="1">
    <location>
        <begin position="338"/>
        <end position="353"/>
    </location>
</feature>
<sequence length="366" mass="40125">MSSAQKTVSVFMALISAMLVLILGLYAAWPAWAWPVAVVVLCSAWAGARFATLRTNRGKPLSETVTAPPAPEVERRELCVQDISLPSALKDYDFLFSATIRWCPEKPYAQENGTYHGGLALQAIVDRAGKVTLAHQPFRSSLVQHELSGVLAEMLPDRGGRIRAMALEVVLRLSEDDQRRLDRLAAIRKDEELWEHERKQEKNKRDYLGHDVLQDTGRAVVWWLARNGEKVERTVADIGLLAQLTSAANNEQVAEPFRHLVPGAVQEKAADVFEGPTDLFTEFMRQMGFKPGDDTCVMVADQVAMAVKDKDPAISEEIRKRFAPAEEPEDAGEGEGGDAAAETPSPGTAEEGPGAPPTDPDSITED</sequence>
<proteinExistence type="predicted"/>
<dbReference type="EMBL" id="JAQOSK010000006">
    <property type="protein sequence ID" value="MDC2956131.1"/>
    <property type="molecule type" value="Genomic_DNA"/>
</dbReference>
<keyword evidence="4" id="KW-1185">Reference proteome</keyword>
<dbReference type="Proteomes" id="UP001221328">
    <property type="component" value="Unassembled WGS sequence"/>
</dbReference>
<accession>A0ABT5FUI2</accession>
<evidence type="ECO:0000256" key="1">
    <source>
        <dbReference type="SAM" id="MobiDB-lite"/>
    </source>
</evidence>
<gene>
    <name evidence="3" type="ORF">PO587_16785</name>
</gene>
<feature type="transmembrane region" description="Helical" evidence="2">
    <location>
        <begin position="7"/>
        <end position="26"/>
    </location>
</feature>
<keyword evidence="2" id="KW-0472">Membrane</keyword>
<evidence type="ECO:0000313" key="3">
    <source>
        <dbReference type="EMBL" id="MDC2956131.1"/>
    </source>
</evidence>
<feature type="region of interest" description="Disordered" evidence="1">
    <location>
        <begin position="318"/>
        <end position="366"/>
    </location>
</feature>
<dbReference type="RefSeq" id="WP_272175716.1">
    <property type="nucleotide sequence ID" value="NZ_JAQOSK010000006.1"/>
</dbReference>
<reference evidence="3 4" key="1">
    <citation type="journal article" date="2015" name="Int. J. Syst. Evol. Microbiol.">
        <title>Streptomyces gilvifuscus sp. nov., an actinomycete that produces antibacterial compounds isolated from soil.</title>
        <authorList>
            <person name="Nguyen T.M."/>
            <person name="Kim J."/>
        </authorList>
    </citation>
    <scope>NUCLEOTIDE SEQUENCE [LARGE SCALE GENOMIC DNA]</scope>
    <source>
        <strain evidence="3 4">T113</strain>
    </source>
</reference>
<protein>
    <submittedName>
        <fullName evidence="3">Uncharacterized protein</fullName>
    </submittedName>
</protein>
<evidence type="ECO:0000256" key="2">
    <source>
        <dbReference type="SAM" id="Phobius"/>
    </source>
</evidence>
<keyword evidence="2" id="KW-0812">Transmembrane</keyword>
<name>A0ABT5FUI2_9ACTN</name>
<evidence type="ECO:0000313" key="4">
    <source>
        <dbReference type="Proteomes" id="UP001221328"/>
    </source>
</evidence>
<feature type="compositionally biased region" description="Acidic residues" evidence="1">
    <location>
        <begin position="326"/>
        <end position="336"/>
    </location>
</feature>
<organism evidence="3 4">
    <name type="scientific">Streptomyces gilvifuscus</name>
    <dbReference type="NCBI Taxonomy" id="1550617"/>
    <lineage>
        <taxon>Bacteria</taxon>
        <taxon>Bacillati</taxon>
        <taxon>Actinomycetota</taxon>
        <taxon>Actinomycetes</taxon>
        <taxon>Kitasatosporales</taxon>
        <taxon>Streptomycetaceae</taxon>
        <taxon>Streptomyces</taxon>
    </lineage>
</organism>
<keyword evidence="2" id="KW-1133">Transmembrane helix</keyword>